<sequence length="126" mass="14612">MKSLFIFVVLTAALIAIAEALGEPEYRNNKLTDTPYQRHLRATRATDNDAASEERRLQTSLYSKLGKAATKLLMPEKVKFVIWRKAGWDYNILKQQLFKGVPKEVYEKDPRFEKVLLRFGAYMRSV</sequence>
<name>A0A081AR92_PHYNI</name>
<comment type="caution">
    <text evidence="2">The sequence shown here is derived from an EMBL/GenBank/DDBJ whole genome shotgun (WGS) entry which is preliminary data.</text>
</comment>
<evidence type="ECO:0000256" key="1">
    <source>
        <dbReference type="SAM" id="SignalP"/>
    </source>
</evidence>
<reference evidence="2 3" key="1">
    <citation type="submission" date="2013-11" db="EMBL/GenBank/DDBJ databases">
        <title>The Genome Sequence of Phytophthora parasitica P1976.</title>
        <authorList>
            <consortium name="The Broad Institute Genomics Platform"/>
            <person name="Russ C."/>
            <person name="Tyler B."/>
            <person name="Panabieres F."/>
            <person name="Shan W."/>
            <person name="Tripathy S."/>
            <person name="Grunwald N."/>
            <person name="Machado M."/>
            <person name="Johnson C.S."/>
            <person name="Walker B."/>
            <person name="Young S."/>
            <person name="Zeng Q."/>
            <person name="Gargeya S."/>
            <person name="Fitzgerald M."/>
            <person name="Haas B."/>
            <person name="Abouelleil A."/>
            <person name="Allen A.W."/>
            <person name="Alvarado L."/>
            <person name="Arachchi H.M."/>
            <person name="Berlin A.M."/>
            <person name="Chapman S.B."/>
            <person name="Gainer-Dewar J."/>
            <person name="Goldberg J."/>
            <person name="Griggs A."/>
            <person name="Gujja S."/>
            <person name="Hansen M."/>
            <person name="Howarth C."/>
            <person name="Imamovic A."/>
            <person name="Ireland A."/>
            <person name="Larimer J."/>
            <person name="McCowan C."/>
            <person name="Murphy C."/>
            <person name="Pearson M."/>
            <person name="Poon T.W."/>
            <person name="Priest M."/>
            <person name="Roberts A."/>
            <person name="Saif S."/>
            <person name="Shea T."/>
            <person name="Sisk P."/>
            <person name="Sykes S."/>
            <person name="Wortman J."/>
            <person name="Nusbaum C."/>
            <person name="Birren B."/>
        </authorList>
    </citation>
    <scope>NUCLEOTIDE SEQUENCE [LARGE SCALE GENOMIC DNA]</scope>
    <source>
        <strain evidence="2 3">P1976</strain>
    </source>
</reference>
<accession>A0A081AR92</accession>
<evidence type="ECO:0000313" key="3">
    <source>
        <dbReference type="Proteomes" id="UP000028582"/>
    </source>
</evidence>
<organism evidence="2 3">
    <name type="scientific">Phytophthora nicotianae P1976</name>
    <dbReference type="NCBI Taxonomy" id="1317066"/>
    <lineage>
        <taxon>Eukaryota</taxon>
        <taxon>Sar</taxon>
        <taxon>Stramenopiles</taxon>
        <taxon>Oomycota</taxon>
        <taxon>Peronosporomycetes</taxon>
        <taxon>Peronosporales</taxon>
        <taxon>Peronosporaceae</taxon>
        <taxon>Phytophthora</taxon>
    </lineage>
</organism>
<keyword evidence="1" id="KW-0732">Signal</keyword>
<protein>
    <recommendedName>
        <fullName evidence="4">RxLR effector protein</fullName>
    </recommendedName>
</protein>
<feature type="signal peptide" evidence="1">
    <location>
        <begin position="1"/>
        <end position="20"/>
    </location>
</feature>
<gene>
    <name evidence="2" type="ORF">F444_04281</name>
</gene>
<dbReference type="EMBL" id="ANJA01000863">
    <property type="protein sequence ID" value="ETO81403.1"/>
    <property type="molecule type" value="Genomic_DNA"/>
</dbReference>
<dbReference type="AlphaFoldDB" id="A0A081AR92"/>
<proteinExistence type="predicted"/>
<evidence type="ECO:0008006" key="4">
    <source>
        <dbReference type="Google" id="ProtNLM"/>
    </source>
</evidence>
<dbReference type="Proteomes" id="UP000028582">
    <property type="component" value="Unassembled WGS sequence"/>
</dbReference>
<feature type="chain" id="PRO_5001754320" description="RxLR effector protein" evidence="1">
    <location>
        <begin position="21"/>
        <end position="126"/>
    </location>
</feature>
<evidence type="ECO:0000313" key="2">
    <source>
        <dbReference type="EMBL" id="ETO81403.1"/>
    </source>
</evidence>